<proteinExistence type="predicted"/>
<dbReference type="Proteomes" id="UP001198190">
    <property type="component" value="Unassembled WGS sequence"/>
</dbReference>
<evidence type="ECO:0000313" key="2">
    <source>
        <dbReference type="Proteomes" id="UP001198190"/>
    </source>
</evidence>
<dbReference type="EMBL" id="JAJCGD010000026">
    <property type="protein sequence ID" value="MCB6828844.1"/>
    <property type="molecule type" value="Genomic_DNA"/>
</dbReference>
<evidence type="ECO:0000313" key="1">
    <source>
        <dbReference type="EMBL" id="MCB6828844.1"/>
    </source>
</evidence>
<reference evidence="1" key="1">
    <citation type="submission" date="2021-10" db="EMBL/GenBank/DDBJ databases">
        <title>Collection of gut derived symbiotic bacterial strains cultured from healthy donors.</title>
        <authorList>
            <person name="Lin H."/>
            <person name="Littmann E."/>
            <person name="Claire K."/>
            <person name="Pamer E."/>
        </authorList>
    </citation>
    <scope>NUCLEOTIDE SEQUENCE</scope>
    <source>
        <strain evidence="1">MSK.7.16</strain>
    </source>
</reference>
<protein>
    <submittedName>
        <fullName evidence="1">Uncharacterized protein</fullName>
    </submittedName>
</protein>
<name>A0AAW4U2V1_9FIRM</name>
<organism evidence="1 2">
    <name type="scientific">Megamonas funiformis</name>
    <dbReference type="NCBI Taxonomy" id="437897"/>
    <lineage>
        <taxon>Bacteria</taxon>
        <taxon>Bacillati</taxon>
        <taxon>Bacillota</taxon>
        <taxon>Negativicutes</taxon>
        <taxon>Selenomonadales</taxon>
        <taxon>Selenomonadaceae</taxon>
        <taxon>Megamonas</taxon>
    </lineage>
</organism>
<accession>A0AAW4U2V1</accession>
<gene>
    <name evidence="1" type="ORF">LIY65_09080</name>
</gene>
<sequence>MKKELILIGLVAVNSYLINSSEAATNDSEVNIAINEFNSQDYTENILDNEIQGYNFMAENALNGNDALKQELLIQIDEATKIGDIALAKTLRDYYNNLTMPYVVSNYDDNVSISLPSDESIFNEIQADLEELQNNNSNNTQSK</sequence>
<dbReference type="AlphaFoldDB" id="A0AAW4U2V1"/>
<dbReference type="RefSeq" id="WP_227153122.1">
    <property type="nucleotide sequence ID" value="NZ_CATXHE010000025.1"/>
</dbReference>
<comment type="caution">
    <text evidence="1">The sequence shown here is derived from an EMBL/GenBank/DDBJ whole genome shotgun (WGS) entry which is preliminary data.</text>
</comment>